<accession>A0ABU6Z5J6</accession>
<comment type="caution">
    <text evidence="10">The sequence shown here is derived from an EMBL/GenBank/DDBJ whole genome shotgun (WGS) entry which is preliminary data.</text>
</comment>
<evidence type="ECO:0000256" key="3">
    <source>
        <dbReference type="ARBA" id="ARBA00022692"/>
    </source>
</evidence>
<keyword evidence="4" id="KW-0677">Repeat</keyword>
<keyword evidence="11" id="KW-1185">Reference proteome</keyword>
<evidence type="ECO:0000256" key="8">
    <source>
        <dbReference type="SAM" id="SignalP"/>
    </source>
</evidence>
<dbReference type="InterPro" id="IPR011009">
    <property type="entry name" value="Kinase-like_dom_sf"/>
</dbReference>
<dbReference type="PANTHER" id="PTHR48006:SF92">
    <property type="entry name" value="LRR RECEPTOR-LIKE SERINE_THREONINE-PROTEIN KINASE GSO1"/>
    <property type="match status" value="1"/>
</dbReference>
<dbReference type="PANTHER" id="PTHR48006">
    <property type="entry name" value="LEUCINE-RICH REPEAT-CONTAINING PROTEIN DDB_G0281931-RELATED"/>
    <property type="match status" value="1"/>
</dbReference>
<dbReference type="SMART" id="SM00220">
    <property type="entry name" value="S_TKc"/>
    <property type="match status" value="1"/>
</dbReference>
<feature type="domain" description="Protein kinase" evidence="9">
    <location>
        <begin position="304"/>
        <end position="597"/>
    </location>
</feature>
<dbReference type="InterPro" id="IPR008271">
    <property type="entry name" value="Ser/Thr_kinase_AS"/>
</dbReference>
<dbReference type="Gene3D" id="1.10.510.10">
    <property type="entry name" value="Transferase(Phosphotransferase) domain 1"/>
    <property type="match status" value="1"/>
</dbReference>
<evidence type="ECO:0000256" key="1">
    <source>
        <dbReference type="ARBA" id="ARBA00004479"/>
    </source>
</evidence>
<comment type="subcellular location">
    <subcellularLocation>
        <location evidence="1">Membrane</location>
        <topology evidence="1">Single-pass type I membrane protein</topology>
    </subcellularLocation>
</comment>
<evidence type="ECO:0000256" key="4">
    <source>
        <dbReference type="ARBA" id="ARBA00022737"/>
    </source>
</evidence>
<evidence type="ECO:0000256" key="2">
    <source>
        <dbReference type="ARBA" id="ARBA00022614"/>
    </source>
</evidence>
<name>A0ABU6Z5J6_9FABA</name>
<evidence type="ECO:0000256" key="7">
    <source>
        <dbReference type="SAM" id="MobiDB-lite"/>
    </source>
</evidence>
<dbReference type="Pfam" id="PF13855">
    <property type="entry name" value="LRR_8"/>
    <property type="match status" value="1"/>
</dbReference>
<evidence type="ECO:0000313" key="10">
    <source>
        <dbReference type="EMBL" id="MED6217819.1"/>
    </source>
</evidence>
<evidence type="ECO:0000256" key="6">
    <source>
        <dbReference type="ARBA" id="ARBA00023136"/>
    </source>
</evidence>
<dbReference type="InterPro" id="IPR051824">
    <property type="entry name" value="LRR_Rcpt-Like_S/T_Kinase"/>
</dbReference>
<gene>
    <name evidence="10" type="primary">SOBIR1_1</name>
    <name evidence="10" type="ORF">PIB30_021113</name>
</gene>
<dbReference type="Pfam" id="PF00069">
    <property type="entry name" value="Pkinase"/>
    <property type="match status" value="1"/>
</dbReference>
<reference evidence="10 11" key="1">
    <citation type="journal article" date="2023" name="Plants (Basel)">
        <title>Bridging the Gap: Combining Genomics and Transcriptomics Approaches to Understand Stylosanthes scabra, an Orphan Legume from the Brazilian Caatinga.</title>
        <authorList>
            <person name="Ferreira-Neto J.R.C."/>
            <person name="da Silva M.D."/>
            <person name="Binneck E."/>
            <person name="de Melo N.F."/>
            <person name="da Silva R.H."/>
            <person name="de Melo A.L.T.M."/>
            <person name="Pandolfi V."/>
            <person name="Bustamante F.O."/>
            <person name="Brasileiro-Vidal A.C."/>
            <person name="Benko-Iseppon A.M."/>
        </authorList>
    </citation>
    <scope>NUCLEOTIDE SEQUENCE [LARGE SCALE GENOMIC DNA]</scope>
    <source>
        <tissue evidence="10">Leaves</tissue>
    </source>
</reference>
<organism evidence="10 11">
    <name type="scientific">Stylosanthes scabra</name>
    <dbReference type="NCBI Taxonomy" id="79078"/>
    <lineage>
        <taxon>Eukaryota</taxon>
        <taxon>Viridiplantae</taxon>
        <taxon>Streptophyta</taxon>
        <taxon>Embryophyta</taxon>
        <taxon>Tracheophyta</taxon>
        <taxon>Spermatophyta</taxon>
        <taxon>Magnoliopsida</taxon>
        <taxon>eudicotyledons</taxon>
        <taxon>Gunneridae</taxon>
        <taxon>Pentapetalae</taxon>
        <taxon>rosids</taxon>
        <taxon>fabids</taxon>
        <taxon>Fabales</taxon>
        <taxon>Fabaceae</taxon>
        <taxon>Papilionoideae</taxon>
        <taxon>50 kb inversion clade</taxon>
        <taxon>dalbergioids sensu lato</taxon>
        <taxon>Dalbergieae</taxon>
        <taxon>Pterocarpus clade</taxon>
        <taxon>Stylosanthes</taxon>
    </lineage>
</organism>
<feature type="region of interest" description="Disordered" evidence="7">
    <location>
        <begin position="252"/>
        <end position="281"/>
    </location>
</feature>
<keyword evidence="6" id="KW-0472">Membrane</keyword>
<feature type="signal peptide" evidence="8">
    <location>
        <begin position="1"/>
        <end position="23"/>
    </location>
</feature>
<keyword evidence="8" id="KW-0732">Signal</keyword>
<dbReference type="InterPro" id="IPR032675">
    <property type="entry name" value="LRR_dom_sf"/>
</dbReference>
<protein>
    <submittedName>
        <fullName evidence="10">Leucine-rich repeat receptor-like serine threonine tyrosine-protein kinase</fullName>
    </submittedName>
</protein>
<dbReference type="SUPFAM" id="SSF56112">
    <property type="entry name" value="Protein kinase-like (PK-like)"/>
    <property type="match status" value="1"/>
</dbReference>
<dbReference type="PROSITE" id="PS50011">
    <property type="entry name" value="PROTEIN_KINASE_DOM"/>
    <property type="match status" value="1"/>
</dbReference>
<dbReference type="EMBL" id="JASCZI010271929">
    <property type="protein sequence ID" value="MED6217819.1"/>
    <property type="molecule type" value="Genomic_DNA"/>
</dbReference>
<dbReference type="CDD" id="cd14066">
    <property type="entry name" value="STKc_IRAK"/>
    <property type="match status" value="1"/>
</dbReference>
<keyword evidence="5" id="KW-1133">Transmembrane helix</keyword>
<dbReference type="Gene3D" id="3.80.10.10">
    <property type="entry name" value="Ribonuclease Inhibitor"/>
    <property type="match status" value="1"/>
</dbReference>
<sequence>MATQNSFFLFLFLFLLFSSIIKAKLDLHPSDFKAFRTFQTHLGLNTVLVNAGQRPCSINGVFCERRLSNNGTATTTYFLRITRLVFPSKNLHGSLSSAIGELTELKELTLSNNHIVDRIPSTIINLKNLEILDLGNNGFSGEVPAQLSSLTRLRILDISDNKLSGNLNFLEYFPNMEKLNIANNLFVGHVPLSIRSFRTSDSSTSLVIVSSKTQQRLQKVSSDQKTSSLLSRDASSSWRTMMAATMAKSRPLWLPDRRGKDSDSDSDSDSGSGSDSDSGSGLDIFSPLIRKAEDLAFLEKEDGLENLKLIGRGGCGEVYKAKFPGNDGKMIAIKVVIQPPKDNSKLTERNSKLPFLMRQIRSEINTVGHMRHRNLLPLLAHVSRPDCHLLVYELMKNGSLQDLLNRIRAGEAELNWLLRHKIAVGVASGLEYLHMSHDPKIIHRDIKPGNILLDDDMEARISDFGLAKAMFNAQTHVSTFKVAGTVGYIAPEYYRILKFTEKSDIFSFGVVLGVLVTGKLPSDDFFQHTDEMTMVKWMRKVIISENPKEAIDGKLIGNGFEEQMLLVLKIACSCTMDDPKERPNSKKVRRMLAQIKH</sequence>
<feature type="compositionally biased region" description="Low complexity" evidence="7">
    <location>
        <begin position="269"/>
        <end position="281"/>
    </location>
</feature>
<proteinExistence type="predicted"/>
<feature type="chain" id="PRO_5046747982" evidence="8">
    <location>
        <begin position="24"/>
        <end position="597"/>
    </location>
</feature>
<evidence type="ECO:0000259" key="9">
    <source>
        <dbReference type="PROSITE" id="PS50011"/>
    </source>
</evidence>
<dbReference type="PROSITE" id="PS00108">
    <property type="entry name" value="PROTEIN_KINASE_ST"/>
    <property type="match status" value="1"/>
</dbReference>
<dbReference type="InterPro" id="IPR001611">
    <property type="entry name" value="Leu-rich_rpt"/>
</dbReference>
<dbReference type="Gene3D" id="3.30.200.20">
    <property type="entry name" value="Phosphorylase Kinase, domain 1"/>
    <property type="match status" value="1"/>
</dbReference>
<keyword evidence="2" id="KW-0433">Leucine-rich repeat</keyword>
<keyword evidence="3" id="KW-0812">Transmembrane</keyword>
<evidence type="ECO:0000256" key="5">
    <source>
        <dbReference type="ARBA" id="ARBA00022989"/>
    </source>
</evidence>
<dbReference type="InterPro" id="IPR000719">
    <property type="entry name" value="Prot_kinase_dom"/>
</dbReference>
<dbReference type="Proteomes" id="UP001341840">
    <property type="component" value="Unassembled WGS sequence"/>
</dbReference>
<dbReference type="SUPFAM" id="SSF52058">
    <property type="entry name" value="L domain-like"/>
    <property type="match status" value="1"/>
</dbReference>
<evidence type="ECO:0000313" key="11">
    <source>
        <dbReference type="Proteomes" id="UP001341840"/>
    </source>
</evidence>